<keyword evidence="4 8" id="KW-0808">Transferase</keyword>
<keyword evidence="5" id="KW-0418">Kinase</keyword>
<dbReference type="SMART" id="SM00388">
    <property type="entry name" value="HisKA"/>
    <property type="match status" value="1"/>
</dbReference>
<dbReference type="OrthoDB" id="9768069at2"/>
<dbReference type="SMART" id="SM00387">
    <property type="entry name" value="HATPase_c"/>
    <property type="match status" value="1"/>
</dbReference>
<dbReference type="InterPro" id="IPR036097">
    <property type="entry name" value="HisK_dim/P_sf"/>
</dbReference>
<keyword evidence="6" id="KW-0812">Transmembrane</keyword>
<dbReference type="AlphaFoldDB" id="A0A378JHG4"/>
<feature type="transmembrane region" description="Helical" evidence="6">
    <location>
        <begin position="148"/>
        <end position="170"/>
    </location>
</feature>
<organism evidence="8 9">
    <name type="scientific">Legionella busanensis</name>
    <dbReference type="NCBI Taxonomy" id="190655"/>
    <lineage>
        <taxon>Bacteria</taxon>
        <taxon>Pseudomonadati</taxon>
        <taxon>Pseudomonadota</taxon>
        <taxon>Gammaproteobacteria</taxon>
        <taxon>Legionellales</taxon>
        <taxon>Legionellaceae</taxon>
        <taxon>Legionella</taxon>
    </lineage>
</organism>
<feature type="transmembrane region" description="Helical" evidence="6">
    <location>
        <begin position="18"/>
        <end position="37"/>
    </location>
</feature>
<dbReference type="InterPro" id="IPR036890">
    <property type="entry name" value="HATPase_C_sf"/>
</dbReference>
<dbReference type="GO" id="GO:0005886">
    <property type="term" value="C:plasma membrane"/>
    <property type="evidence" value="ECO:0007669"/>
    <property type="project" value="TreeGrafter"/>
</dbReference>
<dbReference type="Pfam" id="PF02518">
    <property type="entry name" value="HATPase_c"/>
    <property type="match status" value="1"/>
</dbReference>
<dbReference type="InterPro" id="IPR003661">
    <property type="entry name" value="HisK_dim/P_dom"/>
</dbReference>
<accession>A0A378JHG4</accession>
<dbReference type="PANTHER" id="PTHR43047">
    <property type="entry name" value="TWO-COMPONENT HISTIDINE PROTEIN KINASE"/>
    <property type="match status" value="1"/>
</dbReference>
<evidence type="ECO:0000256" key="1">
    <source>
        <dbReference type="ARBA" id="ARBA00000085"/>
    </source>
</evidence>
<dbReference type="Gene3D" id="1.10.287.130">
    <property type="match status" value="1"/>
</dbReference>
<dbReference type="PROSITE" id="PS50109">
    <property type="entry name" value="HIS_KIN"/>
    <property type="match status" value="1"/>
</dbReference>
<dbReference type="GO" id="GO:0000155">
    <property type="term" value="F:phosphorelay sensor kinase activity"/>
    <property type="evidence" value="ECO:0007669"/>
    <property type="project" value="InterPro"/>
</dbReference>
<dbReference type="CDD" id="cd00082">
    <property type="entry name" value="HisKA"/>
    <property type="match status" value="1"/>
</dbReference>
<evidence type="ECO:0000256" key="3">
    <source>
        <dbReference type="ARBA" id="ARBA00022553"/>
    </source>
</evidence>
<dbReference type="GO" id="GO:0009927">
    <property type="term" value="F:histidine phosphotransfer kinase activity"/>
    <property type="evidence" value="ECO:0007669"/>
    <property type="project" value="TreeGrafter"/>
</dbReference>
<gene>
    <name evidence="8" type="primary">luxQ</name>
    <name evidence="8" type="ORF">NCTC13316_00833</name>
</gene>
<dbReference type="PRINTS" id="PR00344">
    <property type="entry name" value="BCTRLSENSOR"/>
</dbReference>
<keyword evidence="6" id="KW-1133">Transmembrane helix</keyword>
<dbReference type="InterPro" id="IPR005467">
    <property type="entry name" value="His_kinase_dom"/>
</dbReference>
<dbReference type="Proteomes" id="UP000254794">
    <property type="component" value="Unassembled WGS sequence"/>
</dbReference>
<keyword evidence="6" id="KW-0472">Membrane</keyword>
<evidence type="ECO:0000256" key="2">
    <source>
        <dbReference type="ARBA" id="ARBA00012438"/>
    </source>
</evidence>
<evidence type="ECO:0000259" key="7">
    <source>
        <dbReference type="PROSITE" id="PS50109"/>
    </source>
</evidence>
<dbReference type="SUPFAM" id="SSF47384">
    <property type="entry name" value="Homodimeric domain of signal transducing histidine kinase"/>
    <property type="match status" value="1"/>
</dbReference>
<dbReference type="InterPro" id="IPR003594">
    <property type="entry name" value="HATPase_dom"/>
</dbReference>
<evidence type="ECO:0000313" key="9">
    <source>
        <dbReference type="Proteomes" id="UP000254794"/>
    </source>
</evidence>
<evidence type="ECO:0000256" key="4">
    <source>
        <dbReference type="ARBA" id="ARBA00022679"/>
    </source>
</evidence>
<proteinExistence type="predicted"/>
<feature type="transmembrane region" description="Helical" evidence="6">
    <location>
        <begin position="76"/>
        <end position="99"/>
    </location>
</feature>
<dbReference type="EC" id="2.7.13.3" evidence="2"/>
<keyword evidence="9" id="KW-1185">Reference proteome</keyword>
<dbReference type="PANTHER" id="PTHR43047:SF72">
    <property type="entry name" value="OSMOSENSING HISTIDINE PROTEIN KINASE SLN1"/>
    <property type="match status" value="1"/>
</dbReference>
<comment type="catalytic activity">
    <reaction evidence="1">
        <text>ATP + protein L-histidine = ADP + protein N-phospho-L-histidine.</text>
        <dbReference type="EC" id="2.7.13.3"/>
    </reaction>
</comment>
<keyword evidence="3" id="KW-0597">Phosphoprotein</keyword>
<reference evidence="8 9" key="1">
    <citation type="submission" date="2018-06" db="EMBL/GenBank/DDBJ databases">
        <authorList>
            <consortium name="Pathogen Informatics"/>
            <person name="Doyle S."/>
        </authorList>
    </citation>
    <scope>NUCLEOTIDE SEQUENCE [LARGE SCALE GENOMIC DNA]</scope>
    <source>
        <strain evidence="8 9">NCTC13316</strain>
    </source>
</reference>
<protein>
    <recommendedName>
        <fullName evidence="2">histidine kinase</fullName>
        <ecNumber evidence="2">2.7.13.3</ecNumber>
    </recommendedName>
</protein>
<dbReference type="Pfam" id="PF00512">
    <property type="entry name" value="HisKA"/>
    <property type="match status" value="1"/>
</dbReference>
<dbReference type="EMBL" id="UGOD01000001">
    <property type="protein sequence ID" value="STX50746.1"/>
    <property type="molecule type" value="Genomic_DNA"/>
</dbReference>
<dbReference type="SUPFAM" id="SSF55874">
    <property type="entry name" value="ATPase domain of HSP90 chaperone/DNA topoisomerase II/histidine kinase"/>
    <property type="match status" value="1"/>
</dbReference>
<feature type="transmembrane region" description="Helical" evidence="6">
    <location>
        <begin position="182"/>
        <end position="201"/>
    </location>
</feature>
<evidence type="ECO:0000313" key="8">
    <source>
        <dbReference type="EMBL" id="STX50746.1"/>
    </source>
</evidence>
<feature type="transmembrane region" description="Helical" evidence="6">
    <location>
        <begin position="111"/>
        <end position="128"/>
    </location>
</feature>
<dbReference type="RefSeq" id="WP_115330438.1">
    <property type="nucleotide sequence ID" value="NZ_CAAAHP010000004.1"/>
</dbReference>
<evidence type="ECO:0000256" key="6">
    <source>
        <dbReference type="SAM" id="Phobius"/>
    </source>
</evidence>
<evidence type="ECO:0000256" key="5">
    <source>
        <dbReference type="ARBA" id="ARBA00022777"/>
    </source>
</evidence>
<dbReference type="InterPro" id="IPR004358">
    <property type="entry name" value="Sig_transdc_His_kin-like_C"/>
</dbReference>
<dbReference type="Gene3D" id="3.30.565.10">
    <property type="entry name" value="Histidine kinase-like ATPase, C-terminal domain"/>
    <property type="match status" value="1"/>
</dbReference>
<feature type="domain" description="Histidine kinase" evidence="7">
    <location>
        <begin position="279"/>
        <end position="496"/>
    </location>
</feature>
<sequence length="496" mass="56869">MAYIIILNRKGENKRQTLYTPNIILSLLMFTMFIFGVPWKISYFLAVGIFQFIDTLLEAAGFALATICLARSKSHLVSFITIGYLIIVSSDFIIRYCVISRSIPYLSPFEATWVLGLLIICLGFYLSFNEEKTKILKLMPLTSLQSQLTIWSLILWLGSLLLFVTWNYLFTKYSLYNQITKGFLSTLVPISVLVIIGSHFLSAKISSTLSKLENITNRFIETDNVDISDLKKQVEDINQFYITNEKFSIYEVEKLCKFIMNTVTELQLANRVKADFLMKMSHDFRTPASRIYSMSRSIYKRIEDPKLKRLQQLVIQSSEQLMNILEDVLDYSRLDSNQYKLSIKTIDIKSIINEVILLVSAKAEEKKLVVSSHYPNLPIYYNTDRLVIHRIVLNIVSNAIKFTRIGGVTICLNFEEFEQKEWIVITIKDTGIGIDKKYHASIFEPFTCIESPETSKYSGIGLGLSNALLMIKKMDGKIILKSTLNQGATFKILLPF</sequence>
<name>A0A378JHG4_9GAMM</name>